<dbReference type="GO" id="GO:0000139">
    <property type="term" value="C:Golgi membrane"/>
    <property type="evidence" value="ECO:0007669"/>
    <property type="project" value="UniProtKB-SubCell"/>
</dbReference>
<keyword evidence="13" id="KW-1185">Reference proteome</keyword>
<name>A9TK53_PHYPA</name>
<dbReference type="EMBL" id="ABEU02000001">
    <property type="protein sequence ID" value="PNR63027.1"/>
    <property type="molecule type" value="Genomic_DNA"/>
</dbReference>
<evidence type="ECO:0000259" key="8">
    <source>
        <dbReference type="Pfam" id="PF04893"/>
    </source>
</evidence>
<dbReference type="EnsemblPlants" id="Pp3c1_31760V3.2">
    <property type="protein sequence ID" value="Pp3c1_31760V3.2"/>
    <property type="gene ID" value="Pp3c1_31760"/>
</dbReference>
<dbReference type="STRING" id="3218.A9TK53"/>
<evidence type="ECO:0000256" key="4">
    <source>
        <dbReference type="ARBA" id="ARBA00022989"/>
    </source>
</evidence>
<evidence type="ECO:0000256" key="2">
    <source>
        <dbReference type="ARBA" id="ARBA00010596"/>
    </source>
</evidence>
<dbReference type="OrthoDB" id="10256463at2759"/>
<evidence type="ECO:0000256" key="5">
    <source>
        <dbReference type="ARBA" id="ARBA00023136"/>
    </source>
</evidence>
<dbReference type="GO" id="GO:0031267">
    <property type="term" value="F:small GTPase binding"/>
    <property type="evidence" value="ECO:0007669"/>
    <property type="project" value="InterPro"/>
</dbReference>
<comment type="similarity">
    <text evidence="2 6">Belongs to the YIP1 family.</text>
</comment>
<dbReference type="InterPro" id="IPR039765">
    <property type="entry name" value="Yip5/YIPF1/YIPF2"/>
</dbReference>
<dbReference type="PaxDb" id="3218-PP1S249_6V6.1"/>
<dbReference type="EnsemblPlants" id="Pp3c1_31750V3.2">
    <property type="protein sequence ID" value="Pp3c1_31750V3.2"/>
    <property type="gene ID" value="Pp3c1_31750"/>
</dbReference>
<dbReference type="Gramene" id="Pp3c1_31760V3.2">
    <property type="protein sequence ID" value="Pp3c1_31760V3.2"/>
    <property type="gene ID" value="Pp3c1_31760"/>
</dbReference>
<reference evidence="9 13" key="1">
    <citation type="journal article" date="2008" name="Science">
        <title>The Physcomitrella genome reveals evolutionary insights into the conquest of land by plants.</title>
        <authorList>
            <person name="Rensing S."/>
            <person name="Lang D."/>
            <person name="Zimmer A."/>
            <person name="Terry A."/>
            <person name="Salamov A."/>
            <person name="Shapiro H."/>
            <person name="Nishiyama T."/>
            <person name="Perroud P.-F."/>
            <person name="Lindquist E."/>
            <person name="Kamisugi Y."/>
            <person name="Tanahashi T."/>
            <person name="Sakakibara K."/>
            <person name="Fujita T."/>
            <person name="Oishi K."/>
            <person name="Shin-I T."/>
            <person name="Kuroki Y."/>
            <person name="Toyoda A."/>
            <person name="Suzuki Y."/>
            <person name="Hashimoto A."/>
            <person name="Yamaguchi K."/>
            <person name="Sugano A."/>
            <person name="Kohara Y."/>
            <person name="Fujiyama A."/>
            <person name="Anterola A."/>
            <person name="Aoki S."/>
            <person name="Ashton N."/>
            <person name="Barbazuk W.B."/>
            <person name="Barker E."/>
            <person name="Bennetzen J."/>
            <person name="Bezanilla M."/>
            <person name="Blankenship R."/>
            <person name="Cho S.H."/>
            <person name="Dutcher S."/>
            <person name="Estelle M."/>
            <person name="Fawcett J.A."/>
            <person name="Gundlach H."/>
            <person name="Hanada K."/>
            <person name="Heyl A."/>
            <person name="Hicks K.A."/>
            <person name="Hugh J."/>
            <person name="Lohr M."/>
            <person name="Mayer K."/>
            <person name="Melkozernov A."/>
            <person name="Murata T."/>
            <person name="Nelson D."/>
            <person name="Pils B."/>
            <person name="Prigge M."/>
            <person name="Reiss B."/>
            <person name="Renner T."/>
            <person name="Rombauts S."/>
            <person name="Rushton P."/>
            <person name="Sanderfoot A."/>
            <person name="Schween G."/>
            <person name="Shiu S.-H."/>
            <person name="Stueber K."/>
            <person name="Theodoulou F.L."/>
            <person name="Tu H."/>
            <person name="Van de Peer Y."/>
            <person name="Verrier P.J."/>
            <person name="Waters E."/>
            <person name="Wood A."/>
            <person name="Yang L."/>
            <person name="Cove D."/>
            <person name="Cuming A."/>
            <person name="Hasebe M."/>
            <person name="Lucas S."/>
            <person name="Mishler D.B."/>
            <person name="Reski R."/>
            <person name="Grigoriev I."/>
            <person name="Quatrano R.S."/>
            <person name="Boore J.L."/>
        </authorList>
    </citation>
    <scope>NUCLEOTIDE SEQUENCE [LARGE SCALE GENOMIC DNA]</scope>
    <source>
        <strain evidence="11 13">cv. Gransden 2004</strain>
    </source>
</reference>
<dbReference type="Proteomes" id="UP000006727">
    <property type="component" value="Chromosome 1"/>
</dbReference>
<dbReference type="Gramene" id="Pp3c1_31750V3.1">
    <property type="protein sequence ID" value="Pp3c1_31750V3.1"/>
    <property type="gene ID" value="Pp3c1_31750"/>
</dbReference>
<dbReference type="OMA" id="VFRRCVA"/>
<dbReference type="EnsemblPlants" id="Pp3c1_31750V3.1">
    <property type="protein sequence ID" value="Pp3c1_31750V3.1"/>
    <property type="gene ID" value="Pp3c1_31750"/>
</dbReference>
<evidence type="ECO:0000313" key="9">
    <source>
        <dbReference type="EMBL" id="PNR63027.1"/>
    </source>
</evidence>
<organism evidence="9">
    <name type="scientific">Physcomitrium patens</name>
    <name type="common">Spreading-leaved earth moss</name>
    <name type="synonym">Physcomitrella patens</name>
    <dbReference type="NCBI Taxonomy" id="3218"/>
    <lineage>
        <taxon>Eukaryota</taxon>
        <taxon>Viridiplantae</taxon>
        <taxon>Streptophyta</taxon>
        <taxon>Embryophyta</taxon>
        <taxon>Bryophyta</taxon>
        <taxon>Bryophytina</taxon>
        <taxon>Bryopsida</taxon>
        <taxon>Funariidae</taxon>
        <taxon>Funariales</taxon>
        <taxon>Funariaceae</taxon>
        <taxon>Physcomitrium</taxon>
    </lineage>
</organism>
<dbReference type="FunCoup" id="A9TK53">
    <property type="interactions" value="4270"/>
</dbReference>
<evidence type="ECO:0000313" key="13">
    <source>
        <dbReference type="Proteomes" id="UP000006727"/>
    </source>
</evidence>
<reference evidence="11" key="3">
    <citation type="submission" date="2020-12" db="UniProtKB">
        <authorList>
            <consortium name="EnsemblPlants"/>
        </authorList>
    </citation>
    <scope>IDENTIFICATION</scope>
</reference>
<accession>A9TK53</accession>
<comment type="subcellular location">
    <subcellularLocation>
        <location evidence="6">Golgi apparatus membrane</location>
        <topology evidence="6">Multi-pass membrane protein</topology>
    </subcellularLocation>
    <subcellularLocation>
        <location evidence="1">Membrane</location>
        <topology evidence="1">Multi-pass membrane protein</topology>
    </subcellularLocation>
</comment>
<evidence type="ECO:0000313" key="12">
    <source>
        <dbReference type="EnsemblPlants" id="Pp3c1_31760V3.1"/>
    </source>
</evidence>
<feature type="domain" description="Yip1" evidence="8">
    <location>
        <begin position="112"/>
        <end position="269"/>
    </location>
</feature>
<feature type="transmembrane region" description="Helical" evidence="6">
    <location>
        <begin position="128"/>
        <end position="151"/>
    </location>
</feature>
<evidence type="ECO:0000256" key="1">
    <source>
        <dbReference type="ARBA" id="ARBA00004141"/>
    </source>
</evidence>
<evidence type="ECO:0000313" key="10">
    <source>
        <dbReference type="EMBL" id="PNR63028.1"/>
    </source>
</evidence>
<evidence type="ECO:0000256" key="3">
    <source>
        <dbReference type="ARBA" id="ARBA00022692"/>
    </source>
</evidence>
<dbReference type="EnsemblPlants" id="Pp3c1_31760V3.1">
    <property type="protein sequence ID" value="Pp3c1_31760V3.1"/>
    <property type="gene ID" value="Pp3c1_31760"/>
</dbReference>
<keyword evidence="4 6" id="KW-1133">Transmembrane helix</keyword>
<dbReference type="GO" id="GO:0016192">
    <property type="term" value="P:vesicle-mediated transport"/>
    <property type="evidence" value="ECO:0007669"/>
    <property type="project" value="InterPro"/>
</dbReference>
<dbReference type="EMBL" id="ABEU02000001">
    <property type="protein sequence ID" value="PNR63028.1"/>
    <property type="molecule type" value="Genomic_DNA"/>
</dbReference>
<dbReference type="InterPro" id="IPR006977">
    <property type="entry name" value="Yip1_dom"/>
</dbReference>
<reference evidence="9 13" key="2">
    <citation type="journal article" date="2018" name="Plant J.">
        <title>The Physcomitrella patens chromosome-scale assembly reveals moss genome structure and evolution.</title>
        <authorList>
            <person name="Lang D."/>
            <person name="Ullrich K.K."/>
            <person name="Murat F."/>
            <person name="Fuchs J."/>
            <person name="Jenkins J."/>
            <person name="Haas F.B."/>
            <person name="Piednoel M."/>
            <person name="Gundlach H."/>
            <person name="Van Bel M."/>
            <person name="Meyberg R."/>
            <person name="Vives C."/>
            <person name="Morata J."/>
            <person name="Symeonidi A."/>
            <person name="Hiss M."/>
            <person name="Muchero W."/>
            <person name="Kamisugi Y."/>
            <person name="Saleh O."/>
            <person name="Blanc G."/>
            <person name="Decker E.L."/>
            <person name="van Gessel N."/>
            <person name="Grimwood J."/>
            <person name="Hayes R.D."/>
            <person name="Graham S.W."/>
            <person name="Gunter L.E."/>
            <person name="McDaniel S.F."/>
            <person name="Hoernstein S.N.W."/>
            <person name="Larsson A."/>
            <person name="Li F.W."/>
            <person name="Perroud P.F."/>
            <person name="Phillips J."/>
            <person name="Ranjan P."/>
            <person name="Rokshar D.S."/>
            <person name="Rothfels C.J."/>
            <person name="Schneider L."/>
            <person name="Shu S."/>
            <person name="Stevenson D.W."/>
            <person name="Thummler F."/>
            <person name="Tillich M."/>
            <person name="Villarreal Aguilar J.C."/>
            <person name="Widiez T."/>
            <person name="Wong G.K."/>
            <person name="Wymore A."/>
            <person name="Zhang Y."/>
            <person name="Zimmer A.D."/>
            <person name="Quatrano R.S."/>
            <person name="Mayer K.F.X."/>
            <person name="Goodstein D."/>
            <person name="Casacuberta J.M."/>
            <person name="Vandepoele K."/>
            <person name="Reski R."/>
            <person name="Cuming A.C."/>
            <person name="Tuskan G.A."/>
            <person name="Maumus F."/>
            <person name="Salse J."/>
            <person name="Schmutz J."/>
            <person name="Rensing S.A."/>
        </authorList>
    </citation>
    <scope>NUCLEOTIDE SEQUENCE [LARGE SCALE GENOMIC DNA]</scope>
    <source>
        <strain evidence="11 13">cv. Gransden 2004</strain>
    </source>
</reference>
<dbReference type="Pfam" id="PF04893">
    <property type="entry name" value="Yip1"/>
    <property type="match status" value="1"/>
</dbReference>
<evidence type="ECO:0000313" key="11">
    <source>
        <dbReference type="EnsemblPlants" id="Pp3c1_31750V3.1"/>
    </source>
</evidence>
<dbReference type="Gramene" id="Pp3c1_31750V3.2">
    <property type="protein sequence ID" value="Pp3c1_31750V3.2"/>
    <property type="gene ID" value="Pp3c1_31750"/>
</dbReference>
<feature type="transmembrane region" description="Helical" evidence="6">
    <location>
        <begin position="254"/>
        <end position="280"/>
    </location>
</feature>
<dbReference type="eggNOG" id="KOG3114">
    <property type="taxonomic scope" value="Eukaryota"/>
</dbReference>
<feature type="region of interest" description="Disordered" evidence="7">
    <location>
        <begin position="30"/>
        <end position="77"/>
    </location>
</feature>
<keyword evidence="3 6" id="KW-0812">Transmembrane</keyword>
<dbReference type="Gramene" id="Pp3c1_31760V3.1">
    <property type="protein sequence ID" value="Pp3c1_31760V3.1"/>
    <property type="gene ID" value="Pp3c1_31760"/>
</dbReference>
<dbReference type="GO" id="GO:0005794">
    <property type="term" value="C:Golgi apparatus"/>
    <property type="evidence" value="ECO:0000318"/>
    <property type="project" value="GO_Central"/>
</dbReference>
<dbReference type="HOGENOM" id="CLU_059606_2_0_1"/>
<keyword evidence="5 6" id="KW-0472">Membrane</keyword>
<protein>
    <recommendedName>
        <fullName evidence="6">Protein YIP</fullName>
    </recommendedName>
</protein>
<evidence type="ECO:0000256" key="7">
    <source>
        <dbReference type="SAM" id="MobiDB-lite"/>
    </source>
</evidence>
<dbReference type="AlphaFoldDB" id="A9TK53"/>
<gene>
    <name evidence="11" type="primary">LOC112283737</name>
    <name evidence="12" type="synonym">LOC112283732</name>
    <name evidence="9" type="ORF">PHYPA_001452</name>
    <name evidence="10" type="ORF">PHYPA_001453</name>
</gene>
<evidence type="ECO:0000256" key="6">
    <source>
        <dbReference type="RuleBase" id="RU361264"/>
    </source>
</evidence>
<feature type="transmembrane region" description="Helical" evidence="6">
    <location>
        <begin position="163"/>
        <end position="185"/>
    </location>
</feature>
<proteinExistence type="inferred from homology"/>
<sequence length="287" mass="31560">MSKGYHSLGDEIVSGSVPVAASSDRVLQFQESNLQTFPPSDTRGKLSGSFQPPRDADDSFSNPGSGSQGGANGSSTGSGWQSYFNAVSYRPYFNVDTADVVERIRDSLFPFKGDFVEKTSHNPDMYGPFWICSTLVFVTAALGNFAAFLSAQSGSWHYDVNKVSWAAFMFYGYVAVIPLGLYFVLKYLGVVSGLVQLWCLYGYSLFVFIPASFLCVVPWDIMRWAVVGVAAVMSAGFLAINIRSHVKTASERWFLIVTSSAALQLGLALVVKLYFFTYFYHDSLVHV</sequence>
<dbReference type="PANTHER" id="PTHR12822:SF2">
    <property type="entry name" value="PROTEIN YIPF"/>
    <property type="match status" value="1"/>
</dbReference>
<feature type="transmembrane region" description="Helical" evidence="6">
    <location>
        <begin position="197"/>
        <end position="219"/>
    </location>
</feature>
<dbReference type="KEGG" id="ppp:112283737"/>
<feature type="transmembrane region" description="Helical" evidence="6">
    <location>
        <begin position="225"/>
        <end position="242"/>
    </location>
</feature>
<dbReference type="PANTHER" id="PTHR12822">
    <property type="entry name" value="PROTEIN YIPF"/>
    <property type="match status" value="1"/>
</dbReference>
<feature type="compositionally biased region" description="Polar residues" evidence="7">
    <location>
        <begin position="30"/>
        <end position="39"/>
    </location>
</feature>